<protein>
    <recommendedName>
        <fullName evidence="4">Remorin C-terminal domain-containing protein</fullName>
    </recommendedName>
</protein>
<evidence type="ECO:0000313" key="6">
    <source>
        <dbReference type="Proteomes" id="UP001187471"/>
    </source>
</evidence>
<dbReference type="PANTHER" id="PTHR31775">
    <property type="entry name" value="OS02G0117200 PROTEIN"/>
    <property type="match status" value="1"/>
</dbReference>
<reference evidence="5" key="1">
    <citation type="submission" date="2022-12" db="EMBL/GenBank/DDBJ databases">
        <title>Draft genome assemblies for two species of Escallonia (Escalloniales).</title>
        <authorList>
            <person name="Chanderbali A."/>
            <person name="Dervinis C."/>
            <person name="Anghel I."/>
            <person name="Soltis D."/>
            <person name="Soltis P."/>
            <person name="Zapata F."/>
        </authorList>
    </citation>
    <scope>NUCLEOTIDE SEQUENCE</scope>
    <source>
        <strain evidence="5">UCBG92.1500</strain>
        <tissue evidence="5">Leaf</tissue>
    </source>
</reference>
<dbReference type="Proteomes" id="UP001187471">
    <property type="component" value="Unassembled WGS sequence"/>
</dbReference>
<organism evidence="5 6">
    <name type="scientific">Escallonia rubra</name>
    <dbReference type="NCBI Taxonomy" id="112253"/>
    <lineage>
        <taxon>Eukaryota</taxon>
        <taxon>Viridiplantae</taxon>
        <taxon>Streptophyta</taxon>
        <taxon>Embryophyta</taxon>
        <taxon>Tracheophyta</taxon>
        <taxon>Spermatophyta</taxon>
        <taxon>Magnoliopsida</taxon>
        <taxon>eudicotyledons</taxon>
        <taxon>Gunneridae</taxon>
        <taxon>Pentapetalae</taxon>
        <taxon>asterids</taxon>
        <taxon>campanulids</taxon>
        <taxon>Escalloniales</taxon>
        <taxon>Escalloniaceae</taxon>
        <taxon>Escallonia</taxon>
    </lineage>
</organism>
<dbReference type="EMBL" id="JAVXUO010000787">
    <property type="protein sequence ID" value="KAK2989075.1"/>
    <property type="molecule type" value="Genomic_DNA"/>
</dbReference>
<feature type="coiled-coil region" evidence="2">
    <location>
        <begin position="116"/>
        <end position="158"/>
    </location>
</feature>
<evidence type="ECO:0000256" key="1">
    <source>
        <dbReference type="ARBA" id="ARBA00005711"/>
    </source>
</evidence>
<evidence type="ECO:0000259" key="4">
    <source>
        <dbReference type="Pfam" id="PF03763"/>
    </source>
</evidence>
<accession>A0AA88RTU7</accession>
<feature type="coiled-coil region" evidence="2">
    <location>
        <begin position="288"/>
        <end position="330"/>
    </location>
</feature>
<evidence type="ECO:0000256" key="2">
    <source>
        <dbReference type="SAM" id="Coils"/>
    </source>
</evidence>
<sequence>MAEESKKAGSEKPPMAVPPVPQVDPAQEKNSGKALVLLSTEKIPPYKSPTVYEKVVHDAVEKIPGDSVDRDAALAQVETEKRMALIKAWEESEKSKADNRAYKKLSAVGAWENAKRAAVEAQLKQIEEEIEREKAEQVEKMKNKMAKVHKEAEEKRAIVEARRGEDTLKIEELAAKFRATGNTPKSLSTSSPRHLPVLKSSYRCLDLAGAQLDMGEEETKKVEAETSQQPDSASEPVEKPTANAALGRIETEKRLALVKAWEVSEKTKADNKAIKKLSAIGAWENTQGAAVEAQLKQIEEKFERKKAEYAEQMKNKMAEIHKAAEEKRAMVEAKRGEDAIKVEETAAKCRATGSTPMKLFGCLSC</sequence>
<name>A0AA88RTU7_9ASTE</name>
<feature type="compositionally biased region" description="Basic and acidic residues" evidence="3">
    <location>
        <begin position="1"/>
        <end position="10"/>
    </location>
</feature>
<gene>
    <name evidence="5" type="ORF">RJ640_018864</name>
</gene>
<comment type="caution">
    <text evidence="5">The sequence shown here is derived from an EMBL/GenBank/DDBJ whole genome shotgun (WGS) entry which is preliminary data.</text>
</comment>
<feature type="domain" description="Remorin C-terminal" evidence="4">
    <location>
        <begin position="81"/>
        <end position="185"/>
    </location>
</feature>
<dbReference type="InterPro" id="IPR005516">
    <property type="entry name" value="Remorin_C"/>
</dbReference>
<dbReference type="PANTHER" id="PTHR31775:SF45">
    <property type="entry name" value="REMORIN-RELATED"/>
    <property type="match status" value="1"/>
</dbReference>
<dbReference type="AlphaFoldDB" id="A0AA88RTU7"/>
<feature type="region of interest" description="Disordered" evidence="3">
    <location>
        <begin position="1"/>
        <end position="33"/>
    </location>
</feature>
<evidence type="ECO:0000256" key="3">
    <source>
        <dbReference type="SAM" id="MobiDB-lite"/>
    </source>
</evidence>
<feature type="region of interest" description="Disordered" evidence="3">
    <location>
        <begin position="215"/>
        <end position="246"/>
    </location>
</feature>
<comment type="similarity">
    <text evidence="1">Belongs to the remorin family.</text>
</comment>
<dbReference type="Pfam" id="PF03763">
    <property type="entry name" value="Remorin_C"/>
    <property type="match status" value="2"/>
</dbReference>
<proteinExistence type="inferred from homology"/>
<keyword evidence="2" id="KW-0175">Coiled coil</keyword>
<evidence type="ECO:0000313" key="5">
    <source>
        <dbReference type="EMBL" id="KAK2989075.1"/>
    </source>
</evidence>
<keyword evidence="6" id="KW-1185">Reference proteome</keyword>
<feature type="domain" description="Remorin C-terminal" evidence="4">
    <location>
        <begin position="253"/>
        <end position="357"/>
    </location>
</feature>